<evidence type="ECO:0000313" key="2">
    <source>
        <dbReference type="Proteomes" id="UP000299102"/>
    </source>
</evidence>
<sequence>MNLEFTMFPFTVKTCNNSVDDYAVNLQLELGKHSAVRAIRNINVMRCDVYDGHQKYECDVDRRSRVTYVGGTRAKSYRAPTAWIEKS</sequence>
<proteinExistence type="predicted"/>
<accession>A0A4C1UU25</accession>
<name>A0A4C1UU25_EUMVA</name>
<evidence type="ECO:0000313" key="1">
    <source>
        <dbReference type="EMBL" id="GBP29486.1"/>
    </source>
</evidence>
<protein>
    <submittedName>
        <fullName evidence="1">Uncharacterized protein</fullName>
    </submittedName>
</protein>
<keyword evidence="2" id="KW-1185">Reference proteome</keyword>
<dbReference type="AlphaFoldDB" id="A0A4C1UU25"/>
<reference evidence="1 2" key="1">
    <citation type="journal article" date="2019" name="Commun. Biol.">
        <title>The bagworm genome reveals a unique fibroin gene that provides high tensile strength.</title>
        <authorList>
            <person name="Kono N."/>
            <person name="Nakamura H."/>
            <person name="Ohtoshi R."/>
            <person name="Tomita M."/>
            <person name="Numata K."/>
            <person name="Arakawa K."/>
        </authorList>
    </citation>
    <scope>NUCLEOTIDE SEQUENCE [LARGE SCALE GENOMIC DNA]</scope>
</reference>
<gene>
    <name evidence="1" type="ORF">EVAR_93283_1</name>
</gene>
<dbReference type="EMBL" id="BGZK01000221">
    <property type="protein sequence ID" value="GBP29486.1"/>
    <property type="molecule type" value="Genomic_DNA"/>
</dbReference>
<comment type="caution">
    <text evidence="1">The sequence shown here is derived from an EMBL/GenBank/DDBJ whole genome shotgun (WGS) entry which is preliminary data.</text>
</comment>
<dbReference type="Proteomes" id="UP000299102">
    <property type="component" value="Unassembled WGS sequence"/>
</dbReference>
<organism evidence="1 2">
    <name type="scientific">Eumeta variegata</name>
    <name type="common">Bagworm moth</name>
    <name type="synonym">Eumeta japonica</name>
    <dbReference type="NCBI Taxonomy" id="151549"/>
    <lineage>
        <taxon>Eukaryota</taxon>
        <taxon>Metazoa</taxon>
        <taxon>Ecdysozoa</taxon>
        <taxon>Arthropoda</taxon>
        <taxon>Hexapoda</taxon>
        <taxon>Insecta</taxon>
        <taxon>Pterygota</taxon>
        <taxon>Neoptera</taxon>
        <taxon>Endopterygota</taxon>
        <taxon>Lepidoptera</taxon>
        <taxon>Glossata</taxon>
        <taxon>Ditrysia</taxon>
        <taxon>Tineoidea</taxon>
        <taxon>Psychidae</taxon>
        <taxon>Oiketicinae</taxon>
        <taxon>Eumeta</taxon>
    </lineage>
</organism>